<evidence type="ECO:0000313" key="2">
    <source>
        <dbReference type="Proteomes" id="UP000016649"/>
    </source>
</evidence>
<dbReference type="EMBL" id="AWVH01000024">
    <property type="protein sequence ID" value="ERJ93594.1"/>
    <property type="molecule type" value="Genomic_DNA"/>
</dbReference>
<keyword evidence="2" id="KW-1185">Reference proteome</keyword>
<evidence type="ECO:0008006" key="3">
    <source>
        <dbReference type="Google" id="ProtNLM"/>
    </source>
</evidence>
<reference evidence="1 2" key="1">
    <citation type="submission" date="2013-08" db="EMBL/GenBank/DDBJ databases">
        <authorList>
            <person name="Weinstock G."/>
            <person name="Sodergren E."/>
            <person name="Wylie T."/>
            <person name="Fulton L."/>
            <person name="Fulton R."/>
            <person name="Fronick C."/>
            <person name="O'Laughlin M."/>
            <person name="Godfrey J."/>
            <person name="Miner T."/>
            <person name="Herter B."/>
            <person name="Appelbaum E."/>
            <person name="Cordes M."/>
            <person name="Lek S."/>
            <person name="Wollam A."/>
            <person name="Pepin K.H."/>
            <person name="Palsikar V.B."/>
            <person name="Mitreva M."/>
            <person name="Wilson R.K."/>
        </authorList>
    </citation>
    <scope>NUCLEOTIDE SEQUENCE [LARGE SCALE GENOMIC DNA]</scope>
    <source>
        <strain evidence="1 2">ATCC 700332</strain>
    </source>
</reference>
<feature type="non-terminal residue" evidence="1">
    <location>
        <position position="1"/>
    </location>
</feature>
<comment type="caution">
    <text evidence="1">The sequence shown here is derived from an EMBL/GenBank/DDBJ whole genome shotgun (WGS) entry which is preliminary data.</text>
</comment>
<accession>A0ABN0NZT7</accession>
<protein>
    <recommendedName>
        <fullName evidence="3">Leucine Rich repeat-containing domain protein</fullName>
    </recommendedName>
</protein>
<evidence type="ECO:0000313" key="1">
    <source>
        <dbReference type="EMBL" id="ERJ93594.1"/>
    </source>
</evidence>
<dbReference type="Gene3D" id="3.80.10.10">
    <property type="entry name" value="Ribonuclease Inhibitor"/>
    <property type="match status" value="1"/>
</dbReference>
<name>A0ABN0NZT7_TRELE</name>
<dbReference type="InterPro" id="IPR032675">
    <property type="entry name" value="LRR_dom_sf"/>
</dbReference>
<dbReference type="Proteomes" id="UP000016649">
    <property type="component" value="Unassembled WGS sequence"/>
</dbReference>
<proteinExistence type="predicted"/>
<organism evidence="1 2">
    <name type="scientific">Treponema lecithinolyticum ATCC 700332</name>
    <dbReference type="NCBI Taxonomy" id="1321815"/>
    <lineage>
        <taxon>Bacteria</taxon>
        <taxon>Pseudomonadati</taxon>
        <taxon>Spirochaetota</taxon>
        <taxon>Spirochaetia</taxon>
        <taxon>Spirochaetales</taxon>
        <taxon>Treponemataceae</taxon>
        <taxon>Treponema</taxon>
    </lineage>
</organism>
<sequence length="113" mass="12549">LNVQGLSALQTLECDGNQLAVLNVQGSNALRRLECKHNQLTADAFIKIFTDLPQRTVSQNAKCELYIELSGVSEGNHKDFTSPGELKTAFDNAKNVKNWKMYKYAGNGNFVEL</sequence>
<gene>
    <name evidence="1" type="ORF">HMPREF9193_00883</name>
</gene>